<proteinExistence type="predicted"/>
<feature type="signal peptide" evidence="1">
    <location>
        <begin position="1"/>
        <end position="35"/>
    </location>
</feature>
<organism evidence="2 3">
    <name type="scientific">Phytophthora fragariae</name>
    <dbReference type="NCBI Taxonomy" id="53985"/>
    <lineage>
        <taxon>Eukaryota</taxon>
        <taxon>Sar</taxon>
        <taxon>Stramenopiles</taxon>
        <taxon>Oomycota</taxon>
        <taxon>Peronosporomycetes</taxon>
        <taxon>Peronosporales</taxon>
        <taxon>Peronosporaceae</taxon>
        <taxon>Phytophthora</taxon>
    </lineage>
</organism>
<gene>
    <name evidence="2" type="ORF">PF010_g24371</name>
</gene>
<evidence type="ECO:0008006" key="4">
    <source>
        <dbReference type="Google" id="ProtNLM"/>
    </source>
</evidence>
<feature type="chain" id="PRO_5026327372" description="Secreted protein" evidence="1">
    <location>
        <begin position="36"/>
        <end position="76"/>
    </location>
</feature>
<sequence>MTTRWCRCSSTCKLSWCSCPSRLCLLCWSTAPSWSVKCARTRCHLWATRCPTCWLRCLVFSSSPCWRPLSSSSWPT</sequence>
<evidence type="ECO:0000256" key="1">
    <source>
        <dbReference type="SAM" id="SignalP"/>
    </source>
</evidence>
<evidence type="ECO:0000313" key="3">
    <source>
        <dbReference type="Proteomes" id="UP000488956"/>
    </source>
</evidence>
<protein>
    <recommendedName>
        <fullName evidence="4">Secreted protein</fullName>
    </recommendedName>
</protein>
<dbReference type="Proteomes" id="UP000488956">
    <property type="component" value="Unassembled WGS sequence"/>
</dbReference>
<dbReference type="AlphaFoldDB" id="A0A6G0K3Q6"/>
<comment type="caution">
    <text evidence="2">The sequence shown here is derived from an EMBL/GenBank/DDBJ whole genome shotgun (WGS) entry which is preliminary data.</text>
</comment>
<evidence type="ECO:0000313" key="2">
    <source>
        <dbReference type="EMBL" id="KAE9075257.1"/>
    </source>
</evidence>
<name>A0A6G0K3Q6_9STRA</name>
<dbReference type="EMBL" id="QXFX01002618">
    <property type="protein sequence ID" value="KAE9075257.1"/>
    <property type="molecule type" value="Genomic_DNA"/>
</dbReference>
<keyword evidence="1" id="KW-0732">Signal</keyword>
<accession>A0A6G0K3Q6</accession>
<reference evidence="2 3" key="1">
    <citation type="submission" date="2018-09" db="EMBL/GenBank/DDBJ databases">
        <title>Genomic investigation of the strawberry pathogen Phytophthora fragariae indicates pathogenicity is determined by transcriptional variation in three key races.</title>
        <authorList>
            <person name="Adams T.M."/>
            <person name="Armitage A.D."/>
            <person name="Sobczyk M.K."/>
            <person name="Bates H.J."/>
            <person name="Dunwell J.M."/>
            <person name="Nellist C.F."/>
            <person name="Harrison R.J."/>
        </authorList>
    </citation>
    <scope>NUCLEOTIDE SEQUENCE [LARGE SCALE GENOMIC DNA]</scope>
    <source>
        <strain evidence="2 3">ONT-3</strain>
    </source>
</reference>